<dbReference type="SUPFAM" id="SSF48452">
    <property type="entry name" value="TPR-like"/>
    <property type="match status" value="2"/>
</dbReference>
<feature type="signal peptide" evidence="1">
    <location>
        <begin position="1"/>
        <end position="22"/>
    </location>
</feature>
<dbReference type="RefSeq" id="WP_189415179.1">
    <property type="nucleotide sequence ID" value="NZ_BMYZ01000001.1"/>
</dbReference>
<comment type="caution">
    <text evidence="2">The sequence shown here is derived from an EMBL/GenBank/DDBJ whole genome shotgun (WGS) entry which is preliminary data.</text>
</comment>
<keyword evidence="1" id="KW-0732">Signal</keyword>
<evidence type="ECO:0008006" key="4">
    <source>
        <dbReference type="Google" id="ProtNLM"/>
    </source>
</evidence>
<evidence type="ECO:0000313" key="3">
    <source>
        <dbReference type="Proteomes" id="UP000619761"/>
    </source>
</evidence>
<evidence type="ECO:0000313" key="2">
    <source>
        <dbReference type="EMBL" id="GGY61963.1"/>
    </source>
</evidence>
<feature type="chain" id="PRO_5046652405" description="Tetratricopeptide repeat protein" evidence="1">
    <location>
        <begin position="23"/>
        <end position="474"/>
    </location>
</feature>
<accession>A0ABQ3AQ95</accession>
<evidence type="ECO:0000256" key="1">
    <source>
        <dbReference type="SAM" id="SignalP"/>
    </source>
</evidence>
<dbReference type="Proteomes" id="UP000619761">
    <property type="component" value="Unassembled WGS sequence"/>
</dbReference>
<dbReference type="EMBL" id="BMYZ01000001">
    <property type="protein sequence ID" value="GGY61963.1"/>
    <property type="molecule type" value="Genomic_DNA"/>
</dbReference>
<reference evidence="3" key="1">
    <citation type="journal article" date="2019" name="Int. J. Syst. Evol. Microbiol.">
        <title>The Global Catalogue of Microorganisms (GCM) 10K type strain sequencing project: providing services to taxonomists for standard genome sequencing and annotation.</title>
        <authorList>
            <consortium name="The Broad Institute Genomics Platform"/>
            <consortium name="The Broad Institute Genome Sequencing Center for Infectious Disease"/>
            <person name="Wu L."/>
            <person name="Ma J."/>
        </authorList>
    </citation>
    <scope>NUCLEOTIDE SEQUENCE [LARGE SCALE GENOMIC DNA]</scope>
    <source>
        <strain evidence="3">KCTC 32239</strain>
    </source>
</reference>
<gene>
    <name evidence="2" type="ORF">GCM10011613_01770</name>
</gene>
<dbReference type="Gene3D" id="1.25.40.10">
    <property type="entry name" value="Tetratricopeptide repeat domain"/>
    <property type="match status" value="3"/>
</dbReference>
<keyword evidence="3" id="KW-1185">Reference proteome</keyword>
<dbReference type="PROSITE" id="PS51257">
    <property type="entry name" value="PROKAR_LIPOPROTEIN"/>
    <property type="match status" value="1"/>
</dbReference>
<sequence length="474" mass="53577">MKYVVTLVLLMLLASCTTQKKAERVASVLVPVNEHKMSSHFQESRKLNNSDTVSQLIQTAQQDPSNSEPLYSLGYLHMQNGIRSKNPQEIQLAETYLTEVIKQFPGNSAVLKALYNIHYDNILRGRDETAFEKAKVVFMQLPESSHADINPPSLAKFGALIVQQEKDRQPNRQALREVLLDAIHESPTTDIPYIQLARLYREDRYFALAIATLKSGAENISNSAELYQAIADTYTKRADVNGCSYEHTTDIRKAGKYYQLAMPLNPENQALHFALSQSFFDQNLKQLGLNEAKIALDIKASKESISLNAQNLSSLGYHNEALALLQQAVGQGYSLSDVGYHEIYMNKGDWKNAAAGFSNYVKSREKFSVYDLIKSDLIAQQAQLQPWPISKKVSVNTPWEQALFNYWGARMSADDLKKQAHTSCEKTEYYFYTGYKDLIGGNKTLANTKFTAAINQNTYRFIERPLARYFLGNN</sequence>
<dbReference type="InterPro" id="IPR011990">
    <property type="entry name" value="TPR-like_helical_dom_sf"/>
</dbReference>
<proteinExistence type="predicted"/>
<name>A0ABQ3AQ95_9GAMM</name>
<organism evidence="2 3">
    <name type="scientific">Cellvibrio zantedeschiae</name>
    <dbReference type="NCBI Taxonomy" id="1237077"/>
    <lineage>
        <taxon>Bacteria</taxon>
        <taxon>Pseudomonadati</taxon>
        <taxon>Pseudomonadota</taxon>
        <taxon>Gammaproteobacteria</taxon>
        <taxon>Cellvibrionales</taxon>
        <taxon>Cellvibrionaceae</taxon>
        <taxon>Cellvibrio</taxon>
    </lineage>
</organism>
<protein>
    <recommendedName>
        <fullName evidence="4">Tetratricopeptide repeat protein</fullName>
    </recommendedName>
</protein>